<feature type="region of interest" description="Disordered" evidence="1">
    <location>
        <begin position="22"/>
        <end position="41"/>
    </location>
</feature>
<dbReference type="AlphaFoldDB" id="A0A8I0PSJ5"/>
<comment type="caution">
    <text evidence="2">The sequence shown here is derived from an EMBL/GenBank/DDBJ whole genome shotgun (WGS) entry which is preliminary data.</text>
</comment>
<gene>
    <name evidence="2" type="ORF">CYG68_03720</name>
</gene>
<sequence>MYCTQADIERVMSGRTLIQLTSDAQTTASDGEDETDGGFFTRPAVSQINPSVIADAIRSAGELIDAYLRGRYDVVTVRASSPTVLRDLAVNLVRQKLYERRPEMDIPKTIEASYSATRQMLNDIKLGNLTLGISPDGHTLPDPGQVRVKSRPATLGGDGGWLEKYG</sequence>
<evidence type="ECO:0000256" key="1">
    <source>
        <dbReference type="SAM" id="MobiDB-lite"/>
    </source>
</evidence>
<feature type="region of interest" description="Disordered" evidence="1">
    <location>
        <begin position="135"/>
        <end position="159"/>
    </location>
</feature>
<organism evidence="2 3">
    <name type="scientific">Morganella morganii</name>
    <name type="common">Proteus morganii</name>
    <dbReference type="NCBI Taxonomy" id="582"/>
    <lineage>
        <taxon>Bacteria</taxon>
        <taxon>Pseudomonadati</taxon>
        <taxon>Pseudomonadota</taxon>
        <taxon>Gammaproteobacteria</taxon>
        <taxon>Enterobacterales</taxon>
        <taxon>Morganellaceae</taxon>
        <taxon>Morganella</taxon>
    </lineage>
</organism>
<dbReference type="Proteomes" id="UP000650477">
    <property type="component" value="Unassembled WGS sequence"/>
</dbReference>
<reference evidence="2" key="1">
    <citation type="submission" date="2017-12" db="EMBL/GenBank/DDBJ databases">
        <title>Genome sequencing and analysis.</title>
        <authorList>
            <person name="Huang Y.-T."/>
        </authorList>
    </citation>
    <scope>NUCLEOTIDE SEQUENCE</scope>
    <source>
        <strain evidence="2">VGH116</strain>
    </source>
</reference>
<dbReference type="InterPro" id="IPR009752">
    <property type="entry name" value="Phage_Mu_GpJ"/>
</dbReference>
<evidence type="ECO:0000313" key="2">
    <source>
        <dbReference type="EMBL" id="MBE8611523.1"/>
    </source>
</evidence>
<evidence type="ECO:0000313" key="3">
    <source>
        <dbReference type="Proteomes" id="UP000650477"/>
    </source>
</evidence>
<dbReference type="RefSeq" id="WP_193829482.1">
    <property type="nucleotide sequence ID" value="NZ_PKLF01000003.1"/>
</dbReference>
<dbReference type="EMBL" id="PKLF01000003">
    <property type="protein sequence ID" value="MBE8611523.1"/>
    <property type="molecule type" value="Genomic_DNA"/>
</dbReference>
<protein>
    <submittedName>
        <fullName evidence="2">DUF1320 domain-containing protein</fullName>
    </submittedName>
</protein>
<dbReference type="Pfam" id="PF07030">
    <property type="entry name" value="Phage_Mu_Gp36"/>
    <property type="match status" value="1"/>
</dbReference>
<accession>A0A8I0PSJ5</accession>
<name>A0A8I0PSJ5_MORMO</name>
<proteinExistence type="predicted"/>